<dbReference type="SUPFAM" id="SSF54565">
    <property type="entry name" value="Ribosomal protein S16"/>
    <property type="match status" value="1"/>
</dbReference>
<dbReference type="Proteomes" id="UP001589688">
    <property type="component" value="Unassembled WGS sequence"/>
</dbReference>
<evidence type="ECO:0000256" key="1">
    <source>
        <dbReference type="ARBA" id="ARBA00022980"/>
    </source>
</evidence>
<organism evidence="5 6">
    <name type="scientific">Hallella seregens ATCC 51272</name>
    <dbReference type="NCBI Taxonomy" id="1336250"/>
    <lineage>
        <taxon>Bacteria</taxon>
        <taxon>Pseudomonadati</taxon>
        <taxon>Bacteroidota</taxon>
        <taxon>Bacteroidia</taxon>
        <taxon>Bacteroidales</taxon>
        <taxon>Prevotellaceae</taxon>
        <taxon>Hallella</taxon>
    </lineage>
</organism>
<dbReference type="RefSeq" id="WP_027952313.1">
    <property type="nucleotide sequence ID" value="NZ_JADU01000016.1"/>
</dbReference>
<gene>
    <name evidence="3" type="primary">rpsP</name>
    <name evidence="5" type="ORF">ACFFK8_07390</name>
</gene>
<feature type="region of interest" description="Disordered" evidence="4">
    <location>
        <begin position="165"/>
        <end position="215"/>
    </location>
</feature>
<dbReference type="GO" id="GO:0005840">
    <property type="term" value="C:ribosome"/>
    <property type="evidence" value="ECO:0007669"/>
    <property type="project" value="UniProtKB-KW"/>
</dbReference>
<accession>A0ABV5ZLZ8</accession>
<comment type="similarity">
    <text evidence="3">Belongs to the bacterial ribosomal protein bS16 family.</text>
</comment>
<dbReference type="NCBIfam" id="NF011094">
    <property type="entry name" value="PRK14521.1"/>
    <property type="match status" value="1"/>
</dbReference>
<evidence type="ECO:0000313" key="5">
    <source>
        <dbReference type="EMBL" id="MFB9897624.1"/>
    </source>
</evidence>
<evidence type="ECO:0000313" key="6">
    <source>
        <dbReference type="Proteomes" id="UP001589688"/>
    </source>
</evidence>
<reference evidence="5 6" key="1">
    <citation type="submission" date="2024-09" db="EMBL/GenBank/DDBJ databases">
        <authorList>
            <person name="Sun Q."/>
            <person name="Mori K."/>
        </authorList>
    </citation>
    <scope>NUCLEOTIDE SEQUENCE [LARGE SCALE GENOMIC DNA]</scope>
    <source>
        <strain evidence="5 6">ATCC 51272</strain>
    </source>
</reference>
<proteinExistence type="inferred from homology"/>
<dbReference type="HAMAP" id="MF_00385">
    <property type="entry name" value="Ribosomal_bS16"/>
    <property type="match status" value="1"/>
</dbReference>
<keyword evidence="6" id="KW-1185">Reference proteome</keyword>
<comment type="caution">
    <text evidence="5">The sequence shown here is derived from an EMBL/GenBank/DDBJ whole genome shotgun (WGS) entry which is preliminary data.</text>
</comment>
<keyword evidence="1 3" id="KW-0689">Ribosomal protein</keyword>
<feature type="compositionally biased region" description="Low complexity" evidence="4">
    <location>
        <begin position="166"/>
        <end position="215"/>
    </location>
</feature>
<dbReference type="EMBL" id="JBHLZF010000002">
    <property type="protein sequence ID" value="MFB9897624.1"/>
    <property type="molecule type" value="Genomic_DNA"/>
</dbReference>
<dbReference type="InterPro" id="IPR023803">
    <property type="entry name" value="Ribosomal_bS16_dom_sf"/>
</dbReference>
<dbReference type="Gene3D" id="3.30.1320.10">
    <property type="match status" value="1"/>
</dbReference>
<evidence type="ECO:0000256" key="4">
    <source>
        <dbReference type="SAM" id="MobiDB-lite"/>
    </source>
</evidence>
<protein>
    <recommendedName>
        <fullName evidence="3">Small ribosomal subunit protein bS16</fullName>
    </recommendedName>
</protein>
<dbReference type="PANTHER" id="PTHR12919">
    <property type="entry name" value="30S RIBOSOMAL PROTEIN S16"/>
    <property type="match status" value="1"/>
</dbReference>
<dbReference type="NCBIfam" id="TIGR00002">
    <property type="entry name" value="S16"/>
    <property type="match status" value="1"/>
</dbReference>
<dbReference type="PANTHER" id="PTHR12919:SF20">
    <property type="entry name" value="SMALL RIBOSOMAL SUBUNIT PROTEIN BS16M"/>
    <property type="match status" value="1"/>
</dbReference>
<sequence length="215" mass="23241">MATKIRLQRGGHKNYAFYKIVIADVRAPRDGKFTEKIGTYNPNTNPATVDLNFERAMHWVECGAQPTDTVRNILKSEGVYMMKHLKGGVKKGAFDEATCQKKFDAWKAEKDQKAAATRNAVAKSRQESVAKELEAEKKINEAIAKKVADKKAAEAAAKAEAEAVKAAENATETEAQAEAPVEAQTEVPVEAQAEAPAEAQTEAPAEAQTEAPAEA</sequence>
<evidence type="ECO:0000256" key="3">
    <source>
        <dbReference type="HAMAP-Rule" id="MF_00385"/>
    </source>
</evidence>
<name>A0ABV5ZLZ8_9BACT</name>
<evidence type="ECO:0000256" key="2">
    <source>
        <dbReference type="ARBA" id="ARBA00023274"/>
    </source>
</evidence>
<dbReference type="InterPro" id="IPR000307">
    <property type="entry name" value="Ribosomal_bS16"/>
</dbReference>
<keyword evidence="2 3" id="KW-0687">Ribonucleoprotein</keyword>
<dbReference type="Pfam" id="PF00886">
    <property type="entry name" value="Ribosomal_S16"/>
    <property type="match status" value="1"/>
</dbReference>